<comment type="similarity">
    <text evidence="1">Belongs to the LysR transcriptional regulatory family.</text>
</comment>
<dbReference type="RefSeq" id="WP_024505892.1">
    <property type="nucleotide sequence ID" value="NZ_CP088148.1"/>
</dbReference>
<dbReference type="AlphaFoldDB" id="A0AB38TL40"/>
<gene>
    <name evidence="6" type="ORF">LRP29_32975</name>
</gene>
<dbReference type="InterPro" id="IPR000847">
    <property type="entry name" value="LysR_HTH_N"/>
</dbReference>
<dbReference type="CDD" id="cd08432">
    <property type="entry name" value="PBP2_GcdR_TrpI_HvrB_AmpR_like"/>
    <property type="match status" value="1"/>
</dbReference>
<dbReference type="InterPro" id="IPR036388">
    <property type="entry name" value="WH-like_DNA-bd_sf"/>
</dbReference>
<keyword evidence="7" id="KW-1185">Reference proteome</keyword>
<dbReference type="InterPro" id="IPR036390">
    <property type="entry name" value="WH_DNA-bd_sf"/>
</dbReference>
<accession>A0AB38TL40</accession>
<dbReference type="GO" id="GO:0043565">
    <property type="term" value="F:sequence-specific DNA binding"/>
    <property type="evidence" value="ECO:0007669"/>
    <property type="project" value="TreeGrafter"/>
</dbReference>
<keyword evidence="6" id="KW-0614">Plasmid</keyword>
<keyword evidence="2" id="KW-0805">Transcription regulation</keyword>
<evidence type="ECO:0000259" key="5">
    <source>
        <dbReference type="PROSITE" id="PS50931"/>
    </source>
</evidence>
<feature type="domain" description="HTH lysR-type" evidence="5">
    <location>
        <begin position="6"/>
        <end position="63"/>
    </location>
</feature>
<name>A0AB38TL40_9HYPH</name>
<dbReference type="FunFam" id="1.10.10.10:FF:000038">
    <property type="entry name" value="Glycine cleavage system transcriptional activator"/>
    <property type="match status" value="1"/>
</dbReference>
<dbReference type="InterPro" id="IPR005119">
    <property type="entry name" value="LysR_subst-bd"/>
</dbReference>
<dbReference type="PANTHER" id="PTHR30537:SF26">
    <property type="entry name" value="GLYCINE CLEAVAGE SYSTEM TRANSCRIPTIONAL ACTIVATOR"/>
    <property type="match status" value="1"/>
</dbReference>
<dbReference type="PROSITE" id="PS50931">
    <property type="entry name" value="HTH_LYSR"/>
    <property type="match status" value="1"/>
</dbReference>
<dbReference type="Gene3D" id="3.40.190.10">
    <property type="entry name" value="Periplasmic binding protein-like II"/>
    <property type="match status" value="2"/>
</dbReference>
<organism evidence="6 7">
    <name type="scientific">Mesorhizobium ciceri</name>
    <dbReference type="NCBI Taxonomy" id="39645"/>
    <lineage>
        <taxon>Bacteria</taxon>
        <taxon>Pseudomonadati</taxon>
        <taxon>Pseudomonadota</taxon>
        <taxon>Alphaproteobacteria</taxon>
        <taxon>Hyphomicrobiales</taxon>
        <taxon>Phyllobacteriaceae</taxon>
        <taxon>Mesorhizobium</taxon>
    </lineage>
</organism>
<dbReference type="GO" id="GO:0003700">
    <property type="term" value="F:DNA-binding transcription factor activity"/>
    <property type="evidence" value="ECO:0007669"/>
    <property type="project" value="InterPro"/>
</dbReference>
<geneLocation type="plasmid" evidence="6 7">
    <name>unnamed</name>
</geneLocation>
<dbReference type="SUPFAM" id="SSF46785">
    <property type="entry name" value="Winged helix' DNA-binding domain"/>
    <property type="match status" value="1"/>
</dbReference>
<dbReference type="Gene3D" id="1.10.10.10">
    <property type="entry name" value="Winged helix-like DNA-binding domain superfamily/Winged helix DNA-binding domain"/>
    <property type="match status" value="1"/>
</dbReference>
<dbReference type="SUPFAM" id="SSF53850">
    <property type="entry name" value="Periplasmic binding protein-like II"/>
    <property type="match status" value="1"/>
</dbReference>
<protein>
    <submittedName>
        <fullName evidence="6">Transcriptional regulator GcvA</fullName>
    </submittedName>
</protein>
<evidence type="ECO:0000313" key="7">
    <source>
        <dbReference type="Proteomes" id="UP001060070"/>
    </source>
</evidence>
<dbReference type="NCBIfam" id="NF008352">
    <property type="entry name" value="PRK11139.1"/>
    <property type="match status" value="1"/>
</dbReference>
<dbReference type="Proteomes" id="UP001060070">
    <property type="component" value="Plasmid unnamed"/>
</dbReference>
<dbReference type="Pfam" id="PF00126">
    <property type="entry name" value="HTH_1"/>
    <property type="match status" value="1"/>
</dbReference>
<dbReference type="EMBL" id="CP088148">
    <property type="protein sequence ID" value="UTU55152.1"/>
    <property type="molecule type" value="Genomic_DNA"/>
</dbReference>
<dbReference type="InterPro" id="IPR058163">
    <property type="entry name" value="LysR-type_TF_proteobact-type"/>
</dbReference>
<dbReference type="PANTHER" id="PTHR30537">
    <property type="entry name" value="HTH-TYPE TRANSCRIPTIONAL REGULATOR"/>
    <property type="match status" value="1"/>
</dbReference>
<dbReference type="GO" id="GO:0006351">
    <property type="term" value="P:DNA-templated transcription"/>
    <property type="evidence" value="ECO:0007669"/>
    <property type="project" value="TreeGrafter"/>
</dbReference>
<dbReference type="PRINTS" id="PR00039">
    <property type="entry name" value="HTHLYSR"/>
</dbReference>
<keyword evidence="4" id="KW-0804">Transcription</keyword>
<evidence type="ECO:0000256" key="3">
    <source>
        <dbReference type="ARBA" id="ARBA00023125"/>
    </source>
</evidence>
<evidence type="ECO:0000256" key="2">
    <source>
        <dbReference type="ARBA" id="ARBA00023015"/>
    </source>
</evidence>
<evidence type="ECO:0000256" key="4">
    <source>
        <dbReference type="ARBA" id="ARBA00023163"/>
    </source>
</evidence>
<dbReference type="FunFam" id="3.40.190.10:FF:000017">
    <property type="entry name" value="Glycine cleavage system transcriptional activator"/>
    <property type="match status" value="1"/>
</dbReference>
<proteinExistence type="inferred from homology"/>
<dbReference type="Pfam" id="PF03466">
    <property type="entry name" value="LysR_substrate"/>
    <property type="match status" value="1"/>
</dbReference>
<evidence type="ECO:0000256" key="1">
    <source>
        <dbReference type="ARBA" id="ARBA00009437"/>
    </source>
</evidence>
<sequence length="301" mass="33611">MARRLPSLNALKAFEAAARHGSFTRAADELSVTQGAVSHQVKALELELGVRLFDRERQKLSITRAGLSYLEVVRDAFDRIALGTQRIQHLSRAGALTVSTSPDFASKWLVNRLGRFAETHPDIDLRVSATMHHVDFAREDVDLAVRHGDGNWAGHDVVRLCSEQLFAVCSPKLHQRMREPSDVLKFPLLHLDDRKDWSEWLEAAGVRDAKLSHGPVLNRASMVIDAAVDGQGIALARTTLAAWDLINGRLVRPFATALRLSKTYWIVCPRAMSMVPKIITFREWLLAEAADDVSRLQTLDP</sequence>
<keyword evidence="3" id="KW-0238">DNA-binding</keyword>
<reference evidence="6 7" key="1">
    <citation type="journal article" date="2022" name="Microbiol. Resour. Announc.">
        <title>Complete Genome Sequence of Mesorhizobium ciceri Strain R30, a Rhizobium Used as a Commercial Inoculant for Chickpea in Argentina.</title>
        <authorList>
            <person name="Foresto E."/>
            <person name="Revale S."/>
            <person name="Primo E."/>
            <person name="Nievas F."/>
            <person name="Carezzano E."/>
            <person name="Puente M."/>
            <person name="Alzari P."/>
            <person name="Mart M."/>
            <person name="Ben-Assaya M."/>
            <person name="Mornico D."/>
            <person name="Santoro M."/>
            <person name="Mart F."/>
            <person name="Giordano W."/>
            <person name="Bogino P."/>
        </authorList>
    </citation>
    <scope>NUCLEOTIDE SEQUENCE [LARGE SCALE GENOMIC DNA]</scope>
    <source>
        <strain evidence="6 7">R30</strain>
    </source>
</reference>
<evidence type="ECO:0000313" key="6">
    <source>
        <dbReference type="EMBL" id="UTU55152.1"/>
    </source>
</evidence>